<name>A0A838L7K5_9SPHN</name>
<protein>
    <submittedName>
        <fullName evidence="2">DUF4145 domain-containing protein</fullName>
    </submittedName>
</protein>
<dbReference type="AlphaFoldDB" id="A0A838L7K5"/>
<dbReference type="EMBL" id="JACEIB010000025">
    <property type="protein sequence ID" value="MBA2935301.1"/>
    <property type="molecule type" value="Genomic_DNA"/>
</dbReference>
<keyword evidence="3" id="KW-1185">Reference proteome</keyword>
<evidence type="ECO:0000259" key="1">
    <source>
        <dbReference type="Pfam" id="PF13643"/>
    </source>
</evidence>
<dbReference type="Proteomes" id="UP000570166">
    <property type="component" value="Unassembled WGS sequence"/>
</dbReference>
<sequence>MPMFDTFKRVTEFKETRRKLRCHGCHQDAIHTLEALCEGQTEEDIGPNESMDWGTDYQIFRCGNCDAVSFLASSWHSGDIEPDDYGRGYMPRYDKQYPTPTSADFTFNVEFIPKTLDSLLDEMLYALAGGKLRLATIALRMCVEFIVKDAKCTGRDLAKKIDNLRTRDLIDDDQRDLLHKIRQKGNASAHEAQAMHKGELVAGMGIVELLLEAFYNAPGRKARLVGIAKNQFGMGPDEIDF</sequence>
<organism evidence="2 3">
    <name type="scientific">Sphingomonas chungangi</name>
    <dbReference type="NCBI Taxonomy" id="2683589"/>
    <lineage>
        <taxon>Bacteria</taxon>
        <taxon>Pseudomonadati</taxon>
        <taxon>Pseudomonadota</taxon>
        <taxon>Alphaproteobacteria</taxon>
        <taxon>Sphingomonadales</taxon>
        <taxon>Sphingomonadaceae</taxon>
        <taxon>Sphingomonas</taxon>
    </lineage>
</organism>
<evidence type="ECO:0000313" key="2">
    <source>
        <dbReference type="EMBL" id="MBA2935301.1"/>
    </source>
</evidence>
<proteinExistence type="predicted"/>
<comment type="caution">
    <text evidence="2">The sequence shown here is derived from an EMBL/GenBank/DDBJ whole genome shotgun (WGS) entry which is preliminary data.</text>
</comment>
<dbReference type="RefSeq" id="WP_160365299.1">
    <property type="nucleotide sequence ID" value="NZ_JACEIB010000025.1"/>
</dbReference>
<evidence type="ECO:0000313" key="3">
    <source>
        <dbReference type="Proteomes" id="UP000570166"/>
    </source>
</evidence>
<dbReference type="InterPro" id="IPR025285">
    <property type="entry name" value="DUF4145"/>
</dbReference>
<accession>A0A838L7K5</accession>
<feature type="domain" description="DUF4145" evidence="1">
    <location>
        <begin position="132"/>
        <end position="208"/>
    </location>
</feature>
<gene>
    <name evidence="2" type="ORF">HZF05_14530</name>
</gene>
<dbReference type="Pfam" id="PF13643">
    <property type="entry name" value="DUF4145"/>
    <property type="match status" value="1"/>
</dbReference>
<reference evidence="2 3" key="1">
    <citation type="submission" date="2020-07" db="EMBL/GenBank/DDBJ databases">
        <authorList>
            <person name="Sun Q."/>
        </authorList>
    </citation>
    <scope>NUCLEOTIDE SEQUENCE [LARGE SCALE GENOMIC DNA]</scope>
    <source>
        <strain evidence="2 3">CGMCC 1.13654</strain>
    </source>
</reference>